<dbReference type="PANTHER" id="PTHR33964">
    <property type="entry name" value="RE45066P-RELATED"/>
    <property type="match status" value="1"/>
</dbReference>
<comment type="caution">
    <text evidence="2">The sequence shown here is derived from an EMBL/GenBank/DDBJ whole genome shotgun (WGS) entry which is preliminary data.</text>
</comment>
<keyword evidence="3" id="KW-1185">Reference proteome</keyword>
<dbReference type="PANTHER" id="PTHR33964:SF1">
    <property type="entry name" value="RE45066P"/>
    <property type="match status" value="1"/>
</dbReference>
<accession>A0A9Q0MD28</accession>
<name>A0A9Q0MD28_BLOTA</name>
<gene>
    <name evidence="2" type="ORF">RDWZM_002195</name>
</gene>
<proteinExistence type="predicted"/>
<dbReference type="AlphaFoldDB" id="A0A9Q0MD28"/>
<organism evidence="2 3">
    <name type="scientific">Blomia tropicalis</name>
    <name type="common">Mite</name>
    <dbReference type="NCBI Taxonomy" id="40697"/>
    <lineage>
        <taxon>Eukaryota</taxon>
        <taxon>Metazoa</taxon>
        <taxon>Ecdysozoa</taxon>
        <taxon>Arthropoda</taxon>
        <taxon>Chelicerata</taxon>
        <taxon>Arachnida</taxon>
        <taxon>Acari</taxon>
        <taxon>Acariformes</taxon>
        <taxon>Sarcoptiformes</taxon>
        <taxon>Astigmata</taxon>
        <taxon>Glycyphagoidea</taxon>
        <taxon>Echimyopodidae</taxon>
        <taxon>Blomia</taxon>
    </lineage>
</organism>
<keyword evidence="1" id="KW-0812">Transmembrane</keyword>
<protein>
    <recommendedName>
        <fullName evidence="4">DUF19 domain-containing protein</fullName>
    </recommendedName>
</protein>
<dbReference type="OMA" id="YGESNAR"/>
<evidence type="ECO:0000256" key="1">
    <source>
        <dbReference type="SAM" id="Phobius"/>
    </source>
</evidence>
<sequence length="271" mass="30801">MKSTRECDHLNKMFGSINKIICFILAVLFAIIALVASNNCHLRELGKCQVERIDDQSYGIFPSIDYCAATILIFTQNPSGIATTESQLNKQCGFLHEAEQCFTNFTKKCTTPLQRELISFLTEGSHRLLSEYCTARSQLQRNYLKHAPCLNQVTRSPKACVRSLKMALEIVPRLEWDKRIPAGCCAYRQFLHCTEKLIEQKCGKEAIEFFSSLLRMALSRLPDIVCTGYGVDRPECGILLDMPTKIKNNSNRQENKFKSVLSRLFTAYTGF</sequence>
<evidence type="ECO:0000313" key="3">
    <source>
        <dbReference type="Proteomes" id="UP001142055"/>
    </source>
</evidence>
<evidence type="ECO:0000313" key="2">
    <source>
        <dbReference type="EMBL" id="KAJ6223650.1"/>
    </source>
</evidence>
<evidence type="ECO:0008006" key="4">
    <source>
        <dbReference type="Google" id="ProtNLM"/>
    </source>
</evidence>
<feature type="transmembrane region" description="Helical" evidence="1">
    <location>
        <begin position="20"/>
        <end position="37"/>
    </location>
</feature>
<keyword evidence="1" id="KW-0472">Membrane</keyword>
<dbReference type="EMBL" id="JAPWDV010000001">
    <property type="protein sequence ID" value="KAJ6223650.1"/>
    <property type="molecule type" value="Genomic_DNA"/>
</dbReference>
<keyword evidence="1" id="KW-1133">Transmembrane helix</keyword>
<dbReference type="Proteomes" id="UP001142055">
    <property type="component" value="Chromosome 1"/>
</dbReference>
<reference evidence="2" key="1">
    <citation type="submission" date="2022-12" db="EMBL/GenBank/DDBJ databases">
        <title>Genome assemblies of Blomia tropicalis.</title>
        <authorList>
            <person name="Cui Y."/>
        </authorList>
    </citation>
    <scope>NUCLEOTIDE SEQUENCE</scope>
    <source>
        <tissue evidence="2">Adult mites</tissue>
    </source>
</reference>